<dbReference type="SUPFAM" id="SSF46689">
    <property type="entry name" value="Homeodomain-like"/>
    <property type="match status" value="1"/>
</dbReference>
<evidence type="ECO:0000313" key="4">
    <source>
        <dbReference type="EMBL" id="MPW25466.1"/>
    </source>
</evidence>
<evidence type="ECO:0000259" key="3">
    <source>
        <dbReference type="PROSITE" id="PS50977"/>
    </source>
</evidence>
<gene>
    <name evidence="4" type="ORF">GC105_06665</name>
</gene>
<evidence type="ECO:0000256" key="1">
    <source>
        <dbReference type="ARBA" id="ARBA00023125"/>
    </source>
</evidence>
<dbReference type="InterPro" id="IPR009057">
    <property type="entry name" value="Homeodomain-like_sf"/>
</dbReference>
<dbReference type="GO" id="GO:0003677">
    <property type="term" value="F:DNA binding"/>
    <property type="evidence" value="ECO:0007669"/>
    <property type="project" value="UniProtKB-UniRule"/>
</dbReference>
<dbReference type="InterPro" id="IPR001647">
    <property type="entry name" value="HTH_TetR"/>
</dbReference>
<dbReference type="Pfam" id="PF00440">
    <property type="entry name" value="TetR_N"/>
    <property type="match status" value="1"/>
</dbReference>
<protein>
    <submittedName>
        <fullName evidence="4">TetR family transcriptional regulator</fullName>
    </submittedName>
</protein>
<dbReference type="AlphaFoldDB" id="A0A6A7K7U4"/>
<keyword evidence="1 2" id="KW-0238">DNA-binding</keyword>
<keyword evidence="5" id="KW-1185">Reference proteome</keyword>
<feature type="DNA-binding region" description="H-T-H motif" evidence="2">
    <location>
        <begin position="30"/>
        <end position="49"/>
    </location>
</feature>
<sequence length="223" mass="26075">MTSSKSSNTKKLILDTAYNMINERGYCKTTFREIAKESNLSLGAITHHFKEKSDLAYRLSLLSSKHFYNSITKIIKSHKLDLITGDSVYICTYVKIHLSDDRCMSYYYDLVRDNCLHKISIEMYYMQFLRKFNHLNIRVTNQTVYSCSLVLIGMLSEFVRAKKENHLRLNVEEMVDIYMIQTLSLLQLSGEEIECVMNVTNSLYKNISFDTTDIFNIKLFDNN</sequence>
<dbReference type="RefSeq" id="WP_152802984.1">
    <property type="nucleotide sequence ID" value="NZ_WHNX01000008.1"/>
</dbReference>
<name>A0A6A7K7U4_9FIRM</name>
<evidence type="ECO:0000256" key="2">
    <source>
        <dbReference type="PROSITE-ProRule" id="PRU00335"/>
    </source>
</evidence>
<proteinExistence type="predicted"/>
<reference evidence="4 5" key="1">
    <citation type="submission" date="2019-10" db="EMBL/GenBank/DDBJ databases">
        <title>Alkalibaculum tamaniensis sp.nov., a new alkaliphilic acetogen, isolated on methoxylated aromatics from a mud volcano.</title>
        <authorList>
            <person name="Khomyakova M.A."/>
            <person name="Merkel A.Y."/>
            <person name="Bonch-Osmolovskaya E.A."/>
            <person name="Slobodkin A.I."/>
        </authorList>
    </citation>
    <scope>NUCLEOTIDE SEQUENCE [LARGE SCALE GENOMIC DNA]</scope>
    <source>
        <strain evidence="4 5">M08DMB</strain>
    </source>
</reference>
<dbReference type="Gene3D" id="1.10.357.10">
    <property type="entry name" value="Tetracycline Repressor, domain 2"/>
    <property type="match status" value="1"/>
</dbReference>
<dbReference type="PROSITE" id="PS50977">
    <property type="entry name" value="HTH_TETR_2"/>
    <property type="match status" value="1"/>
</dbReference>
<dbReference type="Proteomes" id="UP000440004">
    <property type="component" value="Unassembled WGS sequence"/>
</dbReference>
<feature type="domain" description="HTH tetR-type" evidence="3">
    <location>
        <begin position="7"/>
        <end position="67"/>
    </location>
</feature>
<dbReference type="EMBL" id="WHNX01000008">
    <property type="protein sequence ID" value="MPW25466.1"/>
    <property type="molecule type" value="Genomic_DNA"/>
</dbReference>
<evidence type="ECO:0000313" key="5">
    <source>
        <dbReference type="Proteomes" id="UP000440004"/>
    </source>
</evidence>
<organism evidence="4 5">
    <name type="scientific">Alkalibaculum sporogenes</name>
    <dbReference type="NCBI Taxonomy" id="2655001"/>
    <lineage>
        <taxon>Bacteria</taxon>
        <taxon>Bacillati</taxon>
        <taxon>Bacillota</taxon>
        <taxon>Clostridia</taxon>
        <taxon>Eubacteriales</taxon>
        <taxon>Eubacteriaceae</taxon>
        <taxon>Alkalibaculum</taxon>
    </lineage>
</organism>
<comment type="caution">
    <text evidence="4">The sequence shown here is derived from an EMBL/GenBank/DDBJ whole genome shotgun (WGS) entry which is preliminary data.</text>
</comment>
<accession>A0A6A7K7U4</accession>
<dbReference type="PRINTS" id="PR00455">
    <property type="entry name" value="HTHTETR"/>
</dbReference>